<gene>
    <name evidence="2" type="ORF">TIFTF001_005559</name>
</gene>
<sequence length="377" mass="41350">MIKVMRMSSSSSSSSSISFSSCCIFRSLAMFLVVCSLSQCPSEAVIKLPPNVTVPAVIVFGDSIMDTGNNNHLKTVVRCDFPPYGQDFEGRKPTGRFGNGIVPSDLLVQELGIKKYLPAYVDPNLHPNELPTGVCFASGGSGFDPMTPKIVSVLSFSDQLRLFKEYLGKLKAKVGKERTQFILENAIFLVVAGSDDIANTYFTVRIRKLQYDVPAYTDLMVNSASDFVKELYGLGARRIGVFSTPPIGCVPSQRTLGGGLLRQCAEEYNQAAILFNSKLSATLDSLKSRLPNSRLVYVDIYNPLLDLIQNHNKYGFEYVEKGCCGTGAIEVAILCNPLSPPCENPASHVFWDSYHPSDAAYKFLVPTLLQKNVNSFI</sequence>
<dbReference type="InterPro" id="IPR050592">
    <property type="entry name" value="GDSL_lipolytic_enzyme"/>
</dbReference>
<dbReference type="AlphaFoldDB" id="A0AA87ZLZ4"/>
<organism evidence="2 3">
    <name type="scientific">Ficus carica</name>
    <name type="common">Common fig</name>
    <dbReference type="NCBI Taxonomy" id="3494"/>
    <lineage>
        <taxon>Eukaryota</taxon>
        <taxon>Viridiplantae</taxon>
        <taxon>Streptophyta</taxon>
        <taxon>Embryophyta</taxon>
        <taxon>Tracheophyta</taxon>
        <taxon>Spermatophyta</taxon>
        <taxon>Magnoliopsida</taxon>
        <taxon>eudicotyledons</taxon>
        <taxon>Gunneridae</taxon>
        <taxon>Pentapetalae</taxon>
        <taxon>rosids</taxon>
        <taxon>fabids</taxon>
        <taxon>Rosales</taxon>
        <taxon>Moraceae</taxon>
        <taxon>Ficeae</taxon>
        <taxon>Ficus</taxon>
    </lineage>
</organism>
<proteinExistence type="inferred from homology"/>
<dbReference type="InterPro" id="IPR035669">
    <property type="entry name" value="SGNH_plant_lipase-like"/>
</dbReference>
<dbReference type="PROSITE" id="PS01098">
    <property type="entry name" value="LIPASE_GDSL_SER"/>
    <property type="match status" value="1"/>
</dbReference>
<comment type="caution">
    <text evidence="2">The sequence shown here is derived from an EMBL/GenBank/DDBJ whole genome shotgun (WGS) entry which is preliminary data.</text>
</comment>
<comment type="similarity">
    <text evidence="1">Belongs to the 'GDSL' lipolytic enzyme family.</text>
</comment>
<dbReference type="CDD" id="cd01837">
    <property type="entry name" value="SGNH_plant_lipase_like"/>
    <property type="match status" value="1"/>
</dbReference>
<reference evidence="2" key="1">
    <citation type="submission" date="2023-07" db="EMBL/GenBank/DDBJ databases">
        <title>draft genome sequence of fig (Ficus carica).</title>
        <authorList>
            <person name="Takahashi T."/>
            <person name="Nishimura K."/>
        </authorList>
    </citation>
    <scope>NUCLEOTIDE SEQUENCE</scope>
</reference>
<evidence type="ECO:0000256" key="1">
    <source>
        <dbReference type="ARBA" id="ARBA00008668"/>
    </source>
</evidence>
<dbReference type="Gene3D" id="3.40.50.1110">
    <property type="entry name" value="SGNH hydrolase"/>
    <property type="match status" value="1"/>
</dbReference>
<evidence type="ECO:0008006" key="4">
    <source>
        <dbReference type="Google" id="ProtNLM"/>
    </source>
</evidence>
<dbReference type="InterPro" id="IPR036514">
    <property type="entry name" value="SGNH_hydro_sf"/>
</dbReference>
<dbReference type="GO" id="GO:0006629">
    <property type="term" value="P:lipid metabolic process"/>
    <property type="evidence" value="ECO:0007669"/>
    <property type="project" value="InterPro"/>
</dbReference>
<dbReference type="GO" id="GO:0016298">
    <property type="term" value="F:lipase activity"/>
    <property type="evidence" value="ECO:0007669"/>
    <property type="project" value="InterPro"/>
</dbReference>
<dbReference type="PROSITE" id="PS51257">
    <property type="entry name" value="PROKAR_LIPOPROTEIN"/>
    <property type="match status" value="1"/>
</dbReference>
<dbReference type="EMBL" id="BTGU01000005">
    <property type="protein sequence ID" value="GMN35839.1"/>
    <property type="molecule type" value="Genomic_DNA"/>
</dbReference>
<dbReference type="InterPro" id="IPR008265">
    <property type="entry name" value="Lipase_GDSL_AS"/>
</dbReference>
<dbReference type="PANTHER" id="PTHR45642:SF150">
    <property type="entry name" value="GDSL ESTERASE_LIPASE EXL3"/>
    <property type="match status" value="1"/>
</dbReference>
<evidence type="ECO:0000313" key="3">
    <source>
        <dbReference type="Proteomes" id="UP001187192"/>
    </source>
</evidence>
<evidence type="ECO:0000313" key="2">
    <source>
        <dbReference type="EMBL" id="GMN35839.1"/>
    </source>
</evidence>
<dbReference type="FunFam" id="3.40.50.1110:FF:000003">
    <property type="entry name" value="GDSL esterase/lipase APG"/>
    <property type="match status" value="1"/>
</dbReference>
<dbReference type="InterPro" id="IPR001087">
    <property type="entry name" value="GDSL"/>
</dbReference>
<dbReference type="Pfam" id="PF00657">
    <property type="entry name" value="Lipase_GDSL"/>
    <property type="match status" value="1"/>
</dbReference>
<protein>
    <recommendedName>
        <fullName evidence="4">GDSL esterase/lipase EXL3</fullName>
    </recommendedName>
</protein>
<name>A0AA87ZLZ4_FICCA</name>
<dbReference type="Proteomes" id="UP001187192">
    <property type="component" value="Unassembled WGS sequence"/>
</dbReference>
<dbReference type="PANTHER" id="PTHR45642">
    <property type="entry name" value="GDSL ESTERASE/LIPASE EXL3"/>
    <property type="match status" value="1"/>
</dbReference>
<accession>A0AA87ZLZ4</accession>
<keyword evidence="3" id="KW-1185">Reference proteome</keyword>